<feature type="domain" description="PPM-type phosphatase" evidence="3">
    <location>
        <begin position="405"/>
        <end position="622"/>
    </location>
</feature>
<evidence type="ECO:0000259" key="3">
    <source>
        <dbReference type="SMART" id="SM00331"/>
    </source>
</evidence>
<evidence type="ECO:0000256" key="2">
    <source>
        <dbReference type="SAM" id="Phobius"/>
    </source>
</evidence>
<dbReference type="PANTHER" id="PTHR43156:SF2">
    <property type="entry name" value="STAGE II SPORULATION PROTEIN E"/>
    <property type="match status" value="1"/>
</dbReference>
<keyword evidence="2" id="KW-1133">Transmembrane helix</keyword>
<dbReference type="AlphaFoldDB" id="A0A833H396"/>
<accession>A0A833H396</accession>
<evidence type="ECO:0000313" key="4">
    <source>
        <dbReference type="EMBL" id="KAB2934013.1"/>
    </source>
</evidence>
<reference evidence="4 5" key="1">
    <citation type="submission" date="2019-10" db="EMBL/GenBank/DDBJ databases">
        <title>Extracellular Electron Transfer in a Candidatus Methanoperedens spp. Enrichment Culture.</title>
        <authorList>
            <person name="Berger S."/>
            <person name="Rangel Shaw D."/>
            <person name="Berben T."/>
            <person name="In 'T Zandt M."/>
            <person name="Frank J."/>
            <person name="Reimann J."/>
            <person name="Jetten M.S.M."/>
            <person name="Welte C.U."/>
        </authorList>
    </citation>
    <scope>NUCLEOTIDE SEQUENCE [LARGE SCALE GENOMIC DNA]</scope>
    <source>
        <strain evidence="4">SB12</strain>
    </source>
</reference>
<dbReference type="SMART" id="SM00331">
    <property type="entry name" value="PP2C_SIG"/>
    <property type="match status" value="1"/>
</dbReference>
<dbReference type="SUPFAM" id="SSF81606">
    <property type="entry name" value="PP2C-like"/>
    <property type="match status" value="1"/>
</dbReference>
<proteinExistence type="predicted"/>
<evidence type="ECO:0000313" key="5">
    <source>
        <dbReference type="Proteomes" id="UP000460298"/>
    </source>
</evidence>
<dbReference type="EMBL" id="WBUI01000004">
    <property type="protein sequence ID" value="KAB2934013.1"/>
    <property type="molecule type" value="Genomic_DNA"/>
</dbReference>
<gene>
    <name evidence="4" type="ORF">F9K24_05975</name>
</gene>
<organism evidence="4 5">
    <name type="scientific">Leptonema illini</name>
    <dbReference type="NCBI Taxonomy" id="183"/>
    <lineage>
        <taxon>Bacteria</taxon>
        <taxon>Pseudomonadati</taxon>
        <taxon>Spirochaetota</taxon>
        <taxon>Spirochaetia</taxon>
        <taxon>Leptospirales</taxon>
        <taxon>Leptospiraceae</taxon>
        <taxon>Leptonema</taxon>
    </lineage>
</organism>
<dbReference type="InterPro" id="IPR001932">
    <property type="entry name" value="PPM-type_phosphatase-like_dom"/>
</dbReference>
<name>A0A833H396_9LEPT</name>
<dbReference type="GO" id="GO:0016791">
    <property type="term" value="F:phosphatase activity"/>
    <property type="evidence" value="ECO:0007669"/>
    <property type="project" value="TreeGrafter"/>
</dbReference>
<keyword evidence="1" id="KW-0378">Hydrolase</keyword>
<dbReference type="InterPro" id="IPR036457">
    <property type="entry name" value="PPM-type-like_dom_sf"/>
</dbReference>
<sequence>MELRKGYRLDGRVVQKIVLLLGLLILAVLGSGALLLRSSVDSLSMSNLRSRGAFLVQEFRGTLGPAMKHQRLSVQLIKSGVIRHYDRSMMVRYFAPFLDENDVVTSLNVVVAEASFMILKEEVDRYRIREERGGQARYSICDRKAICRAEGPPVAYSYRNSAWYSLVGEEDTPGRWTDVYRFRTTGDPGITSVAAEHLPSAERLIVAYDLRLIELSRFFRLITPDENLMPVLYFPEVKADLPEGIEIGGLRYHTGKKQRGLFVVTAADAKDPAVVALLQDPAAAEDSQGCRWWSDEVEPSRERSPQIFLCLPEGELIQTIQIRSSTVLLLVGGLLLLSIAMSFFIARQITSPYQEELEHVDHSLHSTTQMLELREKELRHAMMKIQEELDLARKTQLSIIPVVSRQYGPVRLTSRYVPASSLGGDFLDLHDLQESLGFLMADVSGHGISSALITMMIKISSTLSKDMLILPDVFLRHLNRSIFDRTGMHFITALAGSVDYRDLKLKVANAGHCYPLLFRRATQEFQDIQANGICLGVLEEPAYATLETQLQSGDCVLFYTDGIIETLNESEQLYGTERLRRTILENRHSQGNDLLDAILASLNRFARRDIREDDIAMILLEID</sequence>
<comment type="caution">
    <text evidence="4">The sequence shown here is derived from an EMBL/GenBank/DDBJ whole genome shotgun (WGS) entry which is preliminary data.</text>
</comment>
<dbReference type="Pfam" id="PF07228">
    <property type="entry name" value="SpoIIE"/>
    <property type="match status" value="1"/>
</dbReference>
<dbReference type="PANTHER" id="PTHR43156">
    <property type="entry name" value="STAGE II SPORULATION PROTEIN E-RELATED"/>
    <property type="match status" value="1"/>
</dbReference>
<dbReference type="InterPro" id="IPR052016">
    <property type="entry name" value="Bact_Sigma-Reg"/>
</dbReference>
<protein>
    <submittedName>
        <fullName evidence="4">PP2C family protein-serine/threonine phosphatase</fullName>
    </submittedName>
</protein>
<evidence type="ECO:0000256" key="1">
    <source>
        <dbReference type="ARBA" id="ARBA00022801"/>
    </source>
</evidence>
<dbReference type="Gene3D" id="3.60.40.10">
    <property type="entry name" value="PPM-type phosphatase domain"/>
    <property type="match status" value="1"/>
</dbReference>
<dbReference type="Proteomes" id="UP000460298">
    <property type="component" value="Unassembled WGS sequence"/>
</dbReference>
<keyword evidence="2" id="KW-0812">Transmembrane</keyword>
<keyword evidence="2" id="KW-0472">Membrane</keyword>
<feature type="transmembrane region" description="Helical" evidence="2">
    <location>
        <begin position="17"/>
        <end position="36"/>
    </location>
</feature>